<organism evidence="2">
    <name type="scientific">bioreactor metagenome</name>
    <dbReference type="NCBI Taxonomy" id="1076179"/>
    <lineage>
        <taxon>unclassified sequences</taxon>
        <taxon>metagenomes</taxon>
        <taxon>ecological metagenomes</taxon>
    </lineage>
</organism>
<feature type="compositionally biased region" description="Basic and acidic residues" evidence="1">
    <location>
        <begin position="68"/>
        <end position="80"/>
    </location>
</feature>
<dbReference type="AlphaFoldDB" id="A0A645G1B0"/>
<protein>
    <submittedName>
        <fullName evidence="2">Uncharacterized protein</fullName>
    </submittedName>
</protein>
<name>A0A645G1B0_9ZZZZ</name>
<feature type="region of interest" description="Disordered" evidence="1">
    <location>
        <begin position="68"/>
        <end position="88"/>
    </location>
</feature>
<proteinExistence type="predicted"/>
<feature type="region of interest" description="Disordered" evidence="1">
    <location>
        <begin position="1"/>
        <end position="43"/>
    </location>
</feature>
<gene>
    <name evidence="2" type="ORF">SDC9_167980</name>
</gene>
<comment type="caution">
    <text evidence="2">The sequence shown here is derived from an EMBL/GenBank/DDBJ whole genome shotgun (WGS) entry which is preliminary data.</text>
</comment>
<reference evidence="2" key="1">
    <citation type="submission" date="2019-08" db="EMBL/GenBank/DDBJ databases">
        <authorList>
            <person name="Kucharzyk K."/>
            <person name="Murdoch R.W."/>
            <person name="Higgins S."/>
            <person name="Loffler F."/>
        </authorList>
    </citation>
    <scope>NUCLEOTIDE SEQUENCE</scope>
</reference>
<accession>A0A645G1B0</accession>
<evidence type="ECO:0000313" key="2">
    <source>
        <dbReference type="EMBL" id="MPN20601.1"/>
    </source>
</evidence>
<dbReference type="EMBL" id="VSSQ01068406">
    <property type="protein sequence ID" value="MPN20601.1"/>
    <property type="molecule type" value="Genomic_DNA"/>
</dbReference>
<sequence length="88" mass="10252">MVAGHIQRNGADLIQVEKRRQQKYRRHQDRPGRDMNIHGGVFNKRSESGIDGFEVKFVLWHPERINSKKYGQEPDKDVKCSESVVFEG</sequence>
<evidence type="ECO:0000256" key="1">
    <source>
        <dbReference type="SAM" id="MobiDB-lite"/>
    </source>
</evidence>